<protein>
    <submittedName>
        <fullName evidence="1">Uncharacterized protein</fullName>
    </submittedName>
</protein>
<organism evidence="1 2">
    <name type="scientific">Syntrophaceticus schinkii</name>
    <dbReference type="NCBI Taxonomy" id="499207"/>
    <lineage>
        <taxon>Bacteria</taxon>
        <taxon>Bacillati</taxon>
        <taxon>Bacillota</taxon>
        <taxon>Clostridia</taxon>
        <taxon>Thermoanaerobacterales</taxon>
        <taxon>Thermoanaerobacterales Family III. Incertae Sedis</taxon>
        <taxon>Syntrophaceticus</taxon>
    </lineage>
</organism>
<sequence length="88" mass="9864">MLAIILPVLVVLFRLCRQILGLSPQLQCKLGLSSLEITFESFCGIQIYKEAGRGERWLMNRVSVLAAGMDIDQIIKDMMGGVCMDKHH</sequence>
<dbReference type="EMBL" id="CDRZ01000231">
    <property type="protein sequence ID" value="CEO89031.1"/>
    <property type="molecule type" value="Genomic_DNA"/>
</dbReference>
<evidence type="ECO:0000313" key="1">
    <source>
        <dbReference type="EMBL" id="CEO89031.1"/>
    </source>
</evidence>
<keyword evidence="2" id="KW-1185">Reference proteome</keyword>
<evidence type="ECO:0000313" key="2">
    <source>
        <dbReference type="Proteomes" id="UP000046155"/>
    </source>
</evidence>
<name>A0A0B7MM23_9FIRM</name>
<accession>A0A0B7MM23</accession>
<gene>
    <name evidence="1" type="ORF">SSCH_350012</name>
</gene>
<proteinExistence type="predicted"/>
<dbReference type="AlphaFoldDB" id="A0A0B7MM23"/>
<reference evidence="2" key="1">
    <citation type="submission" date="2015-01" db="EMBL/GenBank/DDBJ databases">
        <authorList>
            <person name="Manzoor Shahid"/>
            <person name="Zubair Saima"/>
        </authorList>
    </citation>
    <scope>NUCLEOTIDE SEQUENCE [LARGE SCALE GENOMIC DNA]</scope>
    <source>
        <strain evidence="2">Sp3</strain>
    </source>
</reference>
<dbReference type="Proteomes" id="UP000046155">
    <property type="component" value="Unassembled WGS sequence"/>
</dbReference>